<protein>
    <submittedName>
        <fullName evidence="2">Uncharacterized protein</fullName>
    </submittedName>
</protein>
<dbReference type="HOGENOM" id="CLU_825283_0_0_1"/>
<evidence type="ECO:0000313" key="2">
    <source>
        <dbReference type="EMBL" id="KIO03000.1"/>
    </source>
</evidence>
<sequence>MAPCQFLPCEKSGRNRALSNKPLPPVPLNNKEKCSSPGGRCPLDISPPRLISSTNVLPDSWCCESTCNTGKRALAVVESFSHSPETSVPENSIVASHSPQAACTYSHTTVDQPCSPDDDPESRTKSPISNDDVSVYSAESAGTYLHLALLSPPNIPRIKLQRKATIKVAGSAVLRTRTAENRLKTYNKLSRHGSSARNDGRRGERADRESTTHSCGKENEGCDAIYDWDAPAQKSTLTPCVTRKRLLRTTVDPRCTNPSRSPSKAQGDCHGISKEASQDGVLCDITNMFVGTSTGAETMHRVHRPPSRSRRHRPRVPAEFLQTDGGASQTSGMVILSSQENARRHDNYNRTGSFRG</sequence>
<proteinExistence type="predicted"/>
<feature type="region of interest" description="Disordered" evidence="1">
    <location>
        <begin position="186"/>
        <end position="216"/>
    </location>
</feature>
<evidence type="ECO:0000256" key="1">
    <source>
        <dbReference type="SAM" id="MobiDB-lite"/>
    </source>
</evidence>
<feature type="region of interest" description="Disordered" evidence="1">
    <location>
        <begin position="252"/>
        <end position="271"/>
    </location>
</feature>
<reference evidence="2 3" key="1">
    <citation type="submission" date="2014-04" db="EMBL/GenBank/DDBJ databases">
        <authorList>
            <consortium name="DOE Joint Genome Institute"/>
            <person name="Kuo A."/>
            <person name="Kohler A."/>
            <person name="Costa M.D."/>
            <person name="Nagy L.G."/>
            <person name="Floudas D."/>
            <person name="Copeland A."/>
            <person name="Barry K.W."/>
            <person name="Cichocki N."/>
            <person name="Veneault-Fourrey C."/>
            <person name="LaButti K."/>
            <person name="Lindquist E.A."/>
            <person name="Lipzen A."/>
            <person name="Lundell T."/>
            <person name="Morin E."/>
            <person name="Murat C."/>
            <person name="Sun H."/>
            <person name="Tunlid A."/>
            <person name="Henrissat B."/>
            <person name="Grigoriev I.V."/>
            <person name="Hibbett D.S."/>
            <person name="Martin F."/>
            <person name="Nordberg H.P."/>
            <person name="Cantor M.N."/>
            <person name="Hua S.X."/>
        </authorList>
    </citation>
    <scope>NUCLEOTIDE SEQUENCE [LARGE SCALE GENOMIC DNA]</scope>
    <source>
        <strain evidence="2 3">Marx 270</strain>
    </source>
</reference>
<feature type="region of interest" description="Disordered" evidence="1">
    <location>
        <begin position="106"/>
        <end position="133"/>
    </location>
</feature>
<dbReference type="Proteomes" id="UP000054217">
    <property type="component" value="Unassembled WGS sequence"/>
</dbReference>
<evidence type="ECO:0000313" key="3">
    <source>
        <dbReference type="Proteomes" id="UP000054217"/>
    </source>
</evidence>
<dbReference type="AlphaFoldDB" id="A0A0C3NQ53"/>
<name>A0A0C3NQ53_PISTI</name>
<feature type="compositionally biased region" description="Basic and acidic residues" evidence="1">
    <location>
        <begin position="198"/>
        <end position="216"/>
    </location>
</feature>
<reference evidence="3" key="2">
    <citation type="submission" date="2015-01" db="EMBL/GenBank/DDBJ databases">
        <title>Evolutionary Origins and Diversification of the Mycorrhizal Mutualists.</title>
        <authorList>
            <consortium name="DOE Joint Genome Institute"/>
            <consortium name="Mycorrhizal Genomics Consortium"/>
            <person name="Kohler A."/>
            <person name="Kuo A."/>
            <person name="Nagy L.G."/>
            <person name="Floudas D."/>
            <person name="Copeland A."/>
            <person name="Barry K.W."/>
            <person name="Cichocki N."/>
            <person name="Veneault-Fourrey C."/>
            <person name="LaButti K."/>
            <person name="Lindquist E.A."/>
            <person name="Lipzen A."/>
            <person name="Lundell T."/>
            <person name="Morin E."/>
            <person name="Murat C."/>
            <person name="Riley R."/>
            <person name="Ohm R."/>
            <person name="Sun H."/>
            <person name="Tunlid A."/>
            <person name="Henrissat B."/>
            <person name="Grigoriev I.V."/>
            <person name="Hibbett D.S."/>
            <person name="Martin F."/>
        </authorList>
    </citation>
    <scope>NUCLEOTIDE SEQUENCE [LARGE SCALE GENOMIC DNA]</scope>
    <source>
        <strain evidence="3">Marx 270</strain>
    </source>
</reference>
<dbReference type="InParanoid" id="A0A0C3NQ53"/>
<accession>A0A0C3NQ53</accession>
<dbReference type="EMBL" id="KN831978">
    <property type="protein sequence ID" value="KIO03000.1"/>
    <property type="molecule type" value="Genomic_DNA"/>
</dbReference>
<gene>
    <name evidence="2" type="ORF">M404DRAFT_1001622</name>
</gene>
<organism evidence="2 3">
    <name type="scientific">Pisolithus tinctorius Marx 270</name>
    <dbReference type="NCBI Taxonomy" id="870435"/>
    <lineage>
        <taxon>Eukaryota</taxon>
        <taxon>Fungi</taxon>
        <taxon>Dikarya</taxon>
        <taxon>Basidiomycota</taxon>
        <taxon>Agaricomycotina</taxon>
        <taxon>Agaricomycetes</taxon>
        <taxon>Agaricomycetidae</taxon>
        <taxon>Boletales</taxon>
        <taxon>Sclerodermatineae</taxon>
        <taxon>Pisolithaceae</taxon>
        <taxon>Pisolithus</taxon>
    </lineage>
</organism>
<dbReference type="OrthoDB" id="2653381at2759"/>
<keyword evidence="3" id="KW-1185">Reference proteome</keyword>